<dbReference type="AlphaFoldDB" id="A0A3S4CF74"/>
<organism evidence="1 2">
    <name type="scientific">Devosia equisanguinis</name>
    <dbReference type="NCBI Taxonomy" id="2490941"/>
    <lineage>
        <taxon>Bacteria</taxon>
        <taxon>Pseudomonadati</taxon>
        <taxon>Pseudomonadota</taxon>
        <taxon>Alphaproteobacteria</taxon>
        <taxon>Hyphomicrobiales</taxon>
        <taxon>Devosiaceae</taxon>
        <taxon>Devosia</taxon>
    </lineage>
</organism>
<keyword evidence="2" id="KW-1185">Reference proteome</keyword>
<name>A0A3S4CF74_9HYPH</name>
<reference evidence="1 2" key="1">
    <citation type="submission" date="2018-12" db="EMBL/GenBank/DDBJ databases">
        <authorList>
            <person name="Criscuolo A."/>
        </authorList>
    </citation>
    <scope>NUCLEOTIDE SEQUENCE [LARGE SCALE GENOMIC DNA]</scope>
    <source>
        <strain evidence="1">ACIP1116281</strain>
    </source>
</reference>
<gene>
    <name evidence="1" type="ORF">DEVEQU_03844</name>
</gene>
<dbReference type="RefSeq" id="WP_126152191.1">
    <property type="nucleotide sequence ID" value="NZ_JBHTMH010000001.1"/>
</dbReference>
<accession>A0A3S4CF74</accession>
<proteinExistence type="predicted"/>
<dbReference type="Proteomes" id="UP000268844">
    <property type="component" value="Unassembled WGS sequence"/>
</dbReference>
<evidence type="ECO:0000313" key="1">
    <source>
        <dbReference type="EMBL" id="VDS06680.1"/>
    </source>
</evidence>
<sequence>MRVPSVGMPLFERRIVREARMMAERMLAGHSVNRQGLLVRDGGNRGLDRSLRAQIAAMAAAGRAAIQGNFGNGSR</sequence>
<evidence type="ECO:0000313" key="2">
    <source>
        <dbReference type="Proteomes" id="UP000268844"/>
    </source>
</evidence>
<protein>
    <submittedName>
        <fullName evidence="1">Uncharacterized protein</fullName>
    </submittedName>
</protein>
<dbReference type="OrthoDB" id="7951000at2"/>
<dbReference type="EMBL" id="UZWD01000063">
    <property type="protein sequence ID" value="VDS06680.1"/>
    <property type="molecule type" value="Genomic_DNA"/>
</dbReference>